<comment type="caution">
    <text evidence="3">The sequence shown here is derived from an EMBL/GenBank/DDBJ whole genome shotgun (WGS) entry which is preliminary data.</text>
</comment>
<dbReference type="AlphaFoldDB" id="A0A1F5ELX1"/>
<dbReference type="Proteomes" id="UP000176865">
    <property type="component" value="Unassembled WGS sequence"/>
</dbReference>
<reference evidence="3 4" key="1">
    <citation type="journal article" date="2016" name="Nat. Commun.">
        <title>Thousands of microbial genomes shed light on interconnected biogeochemical processes in an aquifer system.</title>
        <authorList>
            <person name="Anantharaman K."/>
            <person name="Brown C.T."/>
            <person name="Hug L.A."/>
            <person name="Sharon I."/>
            <person name="Castelle C.J."/>
            <person name="Probst A.J."/>
            <person name="Thomas B.C."/>
            <person name="Singh A."/>
            <person name="Wilkins M.J."/>
            <person name="Karaoz U."/>
            <person name="Brodie E.L."/>
            <person name="Williams K.H."/>
            <person name="Hubbard S.S."/>
            <person name="Banfield J.F."/>
        </authorList>
    </citation>
    <scope>NUCLEOTIDE SEQUENCE [LARGE SCALE GENOMIC DNA]</scope>
</reference>
<dbReference type="Pfam" id="PF13439">
    <property type="entry name" value="Glyco_transf_4"/>
    <property type="match status" value="1"/>
</dbReference>
<evidence type="ECO:0000259" key="1">
    <source>
        <dbReference type="Pfam" id="PF00534"/>
    </source>
</evidence>
<proteinExistence type="predicted"/>
<protein>
    <recommendedName>
        <fullName evidence="5">Glycosyl transferase family 1</fullName>
    </recommendedName>
</protein>
<dbReference type="InterPro" id="IPR028098">
    <property type="entry name" value="Glyco_trans_4-like_N"/>
</dbReference>
<name>A0A1F5ELX1_9BACT</name>
<dbReference type="PANTHER" id="PTHR45947:SF3">
    <property type="entry name" value="SULFOQUINOVOSYL TRANSFERASE SQD2"/>
    <property type="match status" value="1"/>
</dbReference>
<dbReference type="STRING" id="1797579.A2996_02165"/>
<dbReference type="Pfam" id="PF00534">
    <property type="entry name" value="Glycos_transf_1"/>
    <property type="match status" value="1"/>
</dbReference>
<dbReference type="PANTHER" id="PTHR45947">
    <property type="entry name" value="SULFOQUINOVOSYL TRANSFERASE SQD2"/>
    <property type="match status" value="1"/>
</dbReference>
<dbReference type="InterPro" id="IPR050194">
    <property type="entry name" value="Glycosyltransferase_grp1"/>
</dbReference>
<feature type="domain" description="Glycosyl transferase family 1" evidence="1">
    <location>
        <begin position="170"/>
        <end position="330"/>
    </location>
</feature>
<dbReference type="SUPFAM" id="SSF53756">
    <property type="entry name" value="UDP-Glycosyltransferase/glycogen phosphorylase"/>
    <property type="match status" value="1"/>
</dbReference>
<evidence type="ECO:0000259" key="2">
    <source>
        <dbReference type="Pfam" id="PF13439"/>
    </source>
</evidence>
<dbReference type="Gene3D" id="3.40.50.2000">
    <property type="entry name" value="Glycogen Phosphorylase B"/>
    <property type="match status" value="2"/>
</dbReference>
<evidence type="ECO:0000313" key="4">
    <source>
        <dbReference type="Proteomes" id="UP000176865"/>
    </source>
</evidence>
<sequence length="364" mass="41114">MNNIKVGYVTSSLAHENGWGRYSESLIRSVNKKSSVIVLTPKSFEYKEDNMKVHNVLPEVSFRPLTQIKVFLFCLKYFRQVDIIHSLVEPYAPGVALAAFFLRVPFVVTMHGTYSIPPTNFSFKKILMNYMYKRVTIATTGSPFTEKKVREIVSFGECRFIPNGVDDAIFYRNLEAKDDNYLLTVGELKKRKGADLVITALPLVKKKYPKMKYKIVGNLDNNSFVNHLKKMVKDLKLEESVEFLGRVNDNELRNLYNNCSAFVLAARDVEGSFEGFPMVFYEANACGAPVITTKGFGSEYAIKNGVNGYVVEPNNAEILASAIVKSVDSADLMRKNALKEASDHTWDKVGLQLVKLYEDAINIF</sequence>
<dbReference type="GO" id="GO:0016757">
    <property type="term" value="F:glycosyltransferase activity"/>
    <property type="evidence" value="ECO:0007669"/>
    <property type="project" value="InterPro"/>
</dbReference>
<evidence type="ECO:0008006" key="5">
    <source>
        <dbReference type="Google" id="ProtNLM"/>
    </source>
</evidence>
<organism evidence="3 4">
    <name type="scientific">Candidatus Campbellbacteria bacterium RIFCSPLOWO2_01_FULL_34_15</name>
    <dbReference type="NCBI Taxonomy" id="1797579"/>
    <lineage>
        <taxon>Bacteria</taxon>
        <taxon>Candidatus Campbelliibacteriota</taxon>
    </lineage>
</organism>
<evidence type="ECO:0000313" key="3">
    <source>
        <dbReference type="EMBL" id="OGD68224.1"/>
    </source>
</evidence>
<feature type="domain" description="Glycosyltransferase subfamily 4-like N-terminal" evidence="2">
    <location>
        <begin position="18"/>
        <end position="167"/>
    </location>
</feature>
<accession>A0A1F5ELX1</accession>
<dbReference type="InterPro" id="IPR001296">
    <property type="entry name" value="Glyco_trans_1"/>
</dbReference>
<gene>
    <name evidence="3" type="ORF">A2996_02165</name>
</gene>
<dbReference type="EMBL" id="MFAB01000032">
    <property type="protein sequence ID" value="OGD68224.1"/>
    <property type="molecule type" value="Genomic_DNA"/>
</dbReference>
<dbReference type="CDD" id="cd03801">
    <property type="entry name" value="GT4_PimA-like"/>
    <property type="match status" value="1"/>
</dbReference>